<dbReference type="PANTHER" id="PTHR43674:SF2">
    <property type="entry name" value="BETA-UREIDOPROPIONASE"/>
    <property type="match status" value="1"/>
</dbReference>
<evidence type="ECO:0000313" key="4">
    <source>
        <dbReference type="Proteomes" id="UP000316095"/>
    </source>
</evidence>
<accession>A0A5C5XH04</accession>
<keyword evidence="1 3" id="KW-0378">Hydrolase</keyword>
<keyword evidence="4" id="KW-1185">Reference proteome</keyword>
<dbReference type="InterPro" id="IPR036526">
    <property type="entry name" value="C-N_Hydrolase_sf"/>
</dbReference>
<dbReference type="GO" id="GO:0050126">
    <property type="term" value="F:N-carbamoylputrescine amidase activity"/>
    <property type="evidence" value="ECO:0007669"/>
    <property type="project" value="TreeGrafter"/>
</dbReference>
<reference evidence="3 4" key="1">
    <citation type="submission" date="2019-02" db="EMBL/GenBank/DDBJ databases">
        <title>Deep-cultivation of Planctomycetes and their phenomic and genomic characterization uncovers novel biology.</title>
        <authorList>
            <person name="Wiegand S."/>
            <person name="Jogler M."/>
            <person name="Boedeker C."/>
            <person name="Pinto D."/>
            <person name="Vollmers J."/>
            <person name="Rivas-Marin E."/>
            <person name="Kohn T."/>
            <person name="Peeters S.H."/>
            <person name="Heuer A."/>
            <person name="Rast P."/>
            <person name="Oberbeckmann S."/>
            <person name="Bunk B."/>
            <person name="Jeske O."/>
            <person name="Meyerdierks A."/>
            <person name="Storesund J.E."/>
            <person name="Kallscheuer N."/>
            <person name="Luecker S."/>
            <person name="Lage O.M."/>
            <person name="Pohl T."/>
            <person name="Merkel B.J."/>
            <person name="Hornburger P."/>
            <person name="Mueller R.-W."/>
            <person name="Bruemmer F."/>
            <person name="Labrenz M."/>
            <person name="Spormann A.M."/>
            <person name="Op Den Camp H."/>
            <person name="Overmann J."/>
            <person name="Amann R."/>
            <person name="Jetten M.S.M."/>
            <person name="Mascher T."/>
            <person name="Medema M.H."/>
            <person name="Devos D.P."/>
            <person name="Kaster A.-K."/>
            <person name="Ovreas L."/>
            <person name="Rohde M."/>
            <person name="Galperin M.Y."/>
            <person name="Jogler C."/>
        </authorList>
    </citation>
    <scope>NUCLEOTIDE SEQUENCE [LARGE SCALE GENOMIC DNA]</scope>
    <source>
        <strain evidence="3 4">Pan54</strain>
    </source>
</reference>
<evidence type="ECO:0000259" key="2">
    <source>
        <dbReference type="PROSITE" id="PS50263"/>
    </source>
</evidence>
<dbReference type="CDD" id="cd07573">
    <property type="entry name" value="CPA"/>
    <property type="match status" value="1"/>
</dbReference>
<name>A0A5C5XH04_9PLAN</name>
<dbReference type="EMBL" id="SJPG01000001">
    <property type="protein sequence ID" value="TWT61968.1"/>
    <property type="molecule type" value="Genomic_DNA"/>
</dbReference>
<protein>
    <submittedName>
        <fullName evidence="3">N-carbamoyl-D-amino acid hydrolase</fullName>
        <ecNumber evidence="3">3.5.1.77</ecNumber>
    </submittedName>
</protein>
<evidence type="ECO:0000256" key="1">
    <source>
        <dbReference type="ARBA" id="ARBA00022801"/>
    </source>
</evidence>
<dbReference type="Pfam" id="PF00795">
    <property type="entry name" value="CN_hydrolase"/>
    <property type="match status" value="1"/>
</dbReference>
<dbReference type="FunFam" id="3.60.110.10:FF:000010">
    <property type="entry name" value="Carbon-nitrogen hydrolase"/>
    <property type="match status" value="1"/>
</dbReference>
<dbReference type="GO" id="GO:0033388">
    <property type="term" value="P:putrescine biosynthetic process from arginine"/>
    <property type="evidence" value="ECO:0007669"/>
    <property type="project" value="TreeGrafter"/>
</dbReference>
<dbReference type="PROSITE" id="PS50263">
    <property type="entry name" value="CN_HYDROLASE"/>
    <property type="match status" value="1"/>
</dbReference>
<dbReference type="GO" id="GO:0047417">
    <property type="term" value="F:N-carbamoyl-D-amino acid hydrolase activity"/>
    <property type="evidence" value="ECO:0007669"/>
    <property type="project" value="UniProtKB-EC"/>
</dbReference>
<dbReference type="InterPro" id="IPR003010">
    <property type="entry name" value="C-N_Hydrolase"/>
</dbReference>
<gene>
    <name evidence="3" type="ORF">Pan54_27060</name>
</gene>
<dbReference type="SUPFAM" id="SSF56317">
    <property type="entry name" value="Carbon-nitrogen hydrolase"/>
    <property type="match status" value="1"/>
</dbReference>
<dbReference type="OrthoDB" id="2826359at2"/>
<dbReference type="AlphaFoldDB" id="A0A5C5XH04"/>
<proteinExistence type="predicted"/>
<dbReference type="PANTHER" id="PTHR43674">
    <property type="entry name" value="NITRILASE C965.09-RELATED"/>
    <property type="match status" value="1"/>
</dbReference>
<organism evidence="3 4">
    <name type="scientific">Rubinisphaera italica</name>
    <dbReference type="NCBI Taxonomy" id="2527969"/>
    <lineage>
        <taxon>Bacteria</taxon>
        <taxon>Pseudomonadati</taxon>
        <taxon>Planctomycetota</taxon>
        <taxon>Planctomycetia</taxon>
        <taxon>Planctomycetales</taxon>
        <taxon>Planctomycetaceae</taxon>
        <taxon>Rubinisphaera</taxon>
    </lineage>
</organism>
<dbReference type="RefSeq" id="WP_146503884.1">
    <property type="nucleotide sequence ID" value="NZ_SJPG01000001.1"/>
</dbReference>
<sequence length="297" mass="33197">MINQNKKSISIAAIQMSCVSDKATNVAHAENKIRQAAQAGSNVVCLQELFHGLYPCQTEEHVRFEEAEPIPGPISESMGKLAGELGIVLVISMFERRAHGLYHNTAVVYDVDGSTCGLYRKMHIPDDPLYYEKFYFTPGDLGFRSFDTRYGRIGVCVCWDQWFPEAARLTALTGAEILVYPTAIGWHPSEKEEFGESQYAAWQTMMRSHSIANGVYVVAPNRVGAEGEIEFWGGSFVTDPYGNILTKASHSEEEILHVDCDLSLINTARTHWPFLRDRRIDAYGGLCKRFLDASTNG</sequence>
<dbReference type="Proteomes" id="UP000316095">
    <property type="component" value="Unassembled WGS sequence"/>
</dbReference>
<evidence type="ECO:0000313" key="3">
    <source>
        <dbReference type="EMBL" id="TWT61968.1"/>
    </source>
</evidence>
<dbReference type="Gene3D" id="3.60.110.10">
    <property type="entry name" value="Carbon-nitrogen hydrolase"/>
    <property type="match status" value="1"/>
</dbReference>
<dbReference type="EC" id="3.5.1.77" evidence="3"/>
<feature type="domain" description="CN hydrolase" evidence="2">
    <location>
        <begin position="9"/>
        <end position="262"/>
    </location>
</feature>
<dbReference type="InterPro" id="IPR050345">
    <property type="entry name" value="Aliph_Amidase/BUP"/>
</dbReference>
<comment type="caution">
    <text evidence="3">The sequence shown here is derived from an EMBL/GenBank/DDBJ whole genome shotgun (WGS) entry which is preliminary data.</text>
</comment>